<dbReference type="Pfam" id="PF04143">
    <property type="entry name" value="Sulf_transp"/>
    <property type="match status" value="1"/>
</dbReference>
<feature type="transmembrane region" description="Helical" evidence="9">
    <location>
        <begin position="111"/>
        <end position="136"/>
    </location>
</feature>
<feature type="transmembrane region" description="Helical" evidence="9">
    <location>
        <begin position="6"/>
        <end position="35"/>
    </location>
</feature>
<sequence length="140" mass="14217">MNDYLIALLGGGLIGLASVILMASQGAVMGISGIVSRAISRPTSVTAWRLVFIAGVLAAPIVYSLFANNFIALEITENSVLLVIAGLFVGVGTVIGNGCTSGHGVCGLSRLSARSMVATITFMLTAVLTVAAVNYLSGVN</sequence>
<evidence type="ECO:0000256" key="8">
    <source>
        <dbReference type="ARBA" id="ARBA00035655"/>
    </source>
</evidence>
<keyword evidence="11" id="KW-1185">Reference proteome</keyword>
<keyword evidence="2" id="KW-0813">Transport</keyword>
<evidence type="ECO:0000256" key="5">
    <source>
        <dbReference type="ARBA" id="ARBA00022692"/>
    </source>
</evidence>
<comment type="similarity">
    <text evidence="8">Belongs to the TsuA/YedE (TC 9.B.102) family.</text>
</comment>
<gene>
    <name evidence="10" type="ORF">DFR28_102101</name>
</gene>
<dbReference type="InterPro" id="IPR007272">
    <property type="entry name" value="Sulf_transp_TsuA/YedE"/>
</dbReference>
<dbReference type="Proteomes" id="UP000253083">
    <property type="component" value="Unassembled WGS sequence"/>
</dbReference>
<dbReference type="RefSeq" id="WP_113953532.1">
    <property type="nucleotide sequence ID" value="NZ_QNRT01000002.1"/>
</dbReference>
<evidence type="ECO:0000256" key="4">
    <source>
        <dbReference type="ARBA" id="ARBA00022519"/>
    </source>
</evidence>
<dbReference type="AlphaFoldDB" id="A0A395JPQ7"/>
<keyword evidence="5 9" id="KW-0812">Transmembrane</keyword>
<comment type="subcellular location">
    <subcellularLocation>
        <location evidence="1">Cell inner membrane</location>
        <topology evidence="1">Multi-pass membrane protein</topology>
    </subcellularLocation>
</comment>
<dbReference type="PANTHER" id="PTHR30574">
    <property type="entry name" value="INNER MEMBRANE PROTEIN YEDE"/>
    <property type="match status" value="1"/>
</dbReference>
<proteinExistence type="inferred from homology"/>
<keyword evidence="6 9" id="KW-1133">Transmembrane helix</keyword>
<feature type="transmembrane region" description="Helical" evidence="9">
    <location>
        <begin position="47"/>
        <end position="67"/>
    </location>
</feature>
<dbReference type="GO" id="GO:0005886">
    <property type="term" value="C:plasma membrane"/>
    <property type="evidence" value="ECO:0007669"/>
    <property type="project" value="UniProtKB-SubCell"/>
</dbReference>
<name>A0A395JPQ7_9GAMM</name>
<evidence type="ECO:0000256" key="3">
    <source>
        <dbReference type="ARBA" id="ARBA00022475"/>
    </source>
</evidence>
<evidence type="ECO:0000256" key="2">
    <source>
        <dbReference type="ARBA" id="ARBA00022448"/>
    </source>
</evidence>
<comment type="caution">
    <text evidence="10">The sequence shown here is derived from an EMBL/GenBank/DDBJ whole genome shotgun (WGS) entry which is preliminary data.</text>
</comment>
<evidence type="ECO:0000313" key="10">
    <source>
        <dbReference type="EMBL" id="RBP50690.1"/>
    </source>
</evidence>
<evidence type="ECO:0000256" key="1">
    <source>
        <dbReference type="ARBA" id="ARBA00004429"/>
    </source>
</evidence>
<organism evidence="10 11">
    <name type="scientific">Arenicella xantha</name>
    <dbReference type="NCBI Taxonomy" id="644221"/>
    <lineage>
        <taxon>Bacteria</taxon>
        <taxon>Pseudomonadati</taxon>
        <taxon>Pseudomonadota</taxon>
        <taxon>Gammaproteobacteria</taxon>
        <taxon>Arenicellales</taxon>
        <taxon>Arenicellaceae</taxon>
        <taxon>Arenicella</taxon>
    </lineage>
</organism>
<dbReference type="OrthoDB" id="9814020at2"/>
<protein>
    <submittedName>
        <fullName evidence="10">Uncharacterized protein</fullName>
    </submittedName>
</protein>
<accession>A0A395JPQ7</accession>
<keyword evidence="3" id="KW-1003">Cell membrane</keyword>
<dbReference type="PANTHER" id="PTHR30574:SF1">
    <property type="entry name" value="SULPHUR TRANSPORT DOMAIN-CONTAINING PROTEIN"/>
    <property type="match status" value="1"/>
</dbReference>
<keyword evidence="4" id="KW-0997">Cell inner membrane</keyword>
<dbReference type="InParanoid" id="A0A395JPQ7"/>
<reference evidence="10 11" key="1">
    <citation type="submission" date="2018-06" db="EMBL/GenBank/DDBJ databases">
        <title>Genomic Encyclopedia of Type Strains, Phase IV (KMG-IV): sequencing the most valuable type-strain genomes for metagenomic binning, comparative biology and taxonomic classification.</title>
        <authorList>
            <person name="Goeker M."/>
        </authorList>
    </citation>
    <scope>NUCLEOTIDE SEQUENCE [LARGE SCALE GENOMIC DNA]</scope>
    <source>
        <strain evidence="10 11">DSM 24032</strain>
    </source>
</reference>
<keyword evidence="7 9" id="KW-0472">Membrane</keyword>
<evidence type="ECO:0000256" key="9">
    <source>
        <dbReference type="SAM" id="Phobius"/>
    </source>
</evidence>
<feature type="transmembrane region" description="Helical" evidence="9">
    <location>
        <begin position="79"/>
        <end position="99"/>
    </location>
</feature>
<evidence type="ECO:0000256" key="6">
    <source>
        <dbReference type="ARBA" id="ARBA00022989"/>
    </source>
</evidence>
<dbReference type="EMBL" id="QNRT01000002">
    <property type="protein sequence ID" value="RBP50690.1"/>
    <property type="molecule type" value="Genomic_DNA"/>
</dbReference>
<evidence type="ECO:0000256" key="7">
    <source>
        <dbReference type="ARBA" id="ARBA00023136"/>
    </source>
</evidence>
<evidence type="ECO:0000313" key="11">
    <source>
        <dbReference type="Proteomes" id="UP000253083"/>
    </source>
</evidence>